<protein>
    <submittedName>
        <fullName evidence="1">Putative acyl-CoA dehydrogenase</fullName>
    </submittedName>
</protein>
<proteinExistence type="predicted"/>
<accession>K6CVR4</accession>
<dbReference type="PATRIC" id="fig|1131731.3.peg.2882"/>
<organism evidence="1 2">
    <name type="scientific">Schinkia azotoformans LMG 9581</name>
    <dbReference type="NCBI Taxonomy" id="1131731"/>
    <lineage>
        <taxon>Bacteria</taxon>
        <taxon>Bacillati</taxon>
        <taxon>Bacillota</taxon>
        <taxon>Bacilli</taxon>
        <taxon>Bacillales</taxon>
        <taxon>Bacillaceae</taxon>
        <taxon>Calidifontibacillus/Schinkia group</taxon>
        <taxon>Schinkia</taxon>
    </lineage>
</organism>
<evidence type="ECO:0000313" key="1">
    <source>
        <dbReference type="EMBL" id="EKN64327.1"/>
    </source>
</evidence>
<keyword evidence="2" id="KW-1185">Reference proteome</keyword>
<name>K6CVR4_SCHAZ</name>
<dbReference type="GO" id="GO:0016627">
    <property type="term" value="F:oxidoreductase activity, acting on the CH-CH group of donors"/>
    <property type="evidence" value="ECO:0007669"/>
    <property type="project" value="InterPro"/>
</dbReference>
<dbReference type="InterPro" id="IPR009100">
    <property type="entry name" value="AcylCoA_DH/oxidase_NM_dom_sf"/>
</dbReference>
<dbReference type="Proteomes" id="UP000006315">
    <property type="component" value="Unassembled WGS sequence"/>
</dbReference>
<dbReference type="STRING" id="1131731.BAZO_14064"/>
<sequence length="224" mass="25284">MSAEPTEGGYFLSGVLPAVSNLGENHWIGVVAAVNENKRVMCFVPCQIEGLKMKGKVEFLGVNGSATYSCQFSNVFIPKEWVLSEDADEFVKAIRPTFVLYQLPLGVGVTKESISSIDHVEQRQNGCNRYLKKQAYHILNEVQQFQKKIEVLFEEDLFNWTEIAKLRLEIAYLTLDAVQANMLHCGSSGYLNECASSRRLREAYFFANLTPTVKHLEKIVNSYS</sequence>
<reference evidence="1 2" key="1">
    <citation type="journal article" date="2012" name="Front. Microbiol.">
        <title>Redundancy and modularity in membrane-associated dissimilatory nitrate reduction in Bacillus.</title>
        <authorList>
            <person name="Heylen K."/>
            <person name="Keltjens J."/>
        </authorList>
    </citation>
    <scope>NUCLEOTIDE SEQUENCE [LARGE SCALE GENOMIC DNA]</scope>
    <source>
        <strain evidence="1 2">LMG 9581</strain>
    </source>
</reference>
<dbReference type="SUPFAM" id="SSF56645">
    <property type="entry name" value="Acyl-CoA dehydrogenase NM domain-like"/>
    <property type="match status" value="1"/>
</dbReference>
<dbReference type="Gene3D" id="2.40.110.10">
    <property type="entry name" value="Butyryl-CoA Dehydrogenase, subunit A, domain 2"/>
    <property type="match status" value="1"/>
</dbReference>
<dbReference type="RefSeq" id="WP_003332202.1">
    <property type="nucleotide sequence ID" value="NZ_AJLR01000120.1"/>
</dbReference>
<evidence type="ECO:0000313" key="2">
    <source>
        <dbReference type="Proteomes" id="UP000006315"/>
    </source>
</evidence>
<gene>
    <name evidence="1" type="ORF">BAZO_14064</name>
</gene>
<dbReference type="AlphaFoldDB" id="K6CVR4"/>
<dbReference type="InterPro" id="IPR046373">
    <property type="entry name" value="Acyl-CoA_Oxase/DH_mid-dom_sf"/>
</dbReference>
<dbReference type="EMBL" id="AJLR01000120">
    <property type="protein sequence ID" value="EKN64327.1"/>
    <property type="molecule type" value="Genomic_DNA"/>
</dbReference>
<comment type="caution">
    <text evidence="1">The sequence shown here is derived from an EMBL/GenBank/DDBJ whole genome shotgun (WGS) entry which is preliminary data.</text>
</comment>